<evidence type="ECO:0000259" key="3">
    <source>
        <dbReference type="Pfam" id="PF16332"/>
    </source>
</evidence>
<dbReference type="Pfam" id="PF07940">
    <property type="entry name" value="Hepar_II_III_C"/>
    <property type="match status" value="1"/>
</dbReference>
<dbReference type="Gene3D" id="2.70.98.70">
    <property type="match status" value="1"/>
</dbReference>
<sequence>MIDKAKIATAINTIALPTEKNIQNNIFMRTTLFTVILFLTNITVEAQDPARIRLTDTTLMHEMRATPYPQDKAVISDRSISFQWPLLVDLDTQDKTLKALIAQAARTKTDKNKLRYALRWSQDPGFKKGNTQVETRWPFFNPEKDLAPGVWHWQFGYIVNGKTYWASTQQVTIGKNARKFCPPALKTVLAGLPKAHPRVYMDKNDWDNLIRRSAGSADRKSFITRADKALATPMKTTKDINSKLAEKLTNPSQRQSMLTRESRRIIDNEEINVDVLIRAYLLTKDRRYSDEAMKRIKEMLSWSGDKNIVGDFNAATFVSLCATAYDTLYDLLDADTRKMLLDAIKVNGSKMFANFNNRLENHIADNHVWQMTFRIFTMAAFTVYGELPEADTWVDYCYNLWVARFPGLNKDGGWHNGDSYFIVNVRTLIEVPYFYSRISGFDFFSDPWYQGNAMYVIYQQPPFSKSAGNGSAHLNVTRPRGSRVGYADALARMTGNTYAASYVRTIQAGRADILTEDNVSKEAGLGWFRLQCNKPLPEGPGLKDMPFGYVFPETGLASFSTSLERLGRSSMISFRSSPYGSTSHALANQNAFNTFWSGQPLFYSSGHHISFIDSHSMFSHRATRAHNTILVNGIGQRIGTEGYGWIPRYYVGEKIGYILGDASNAYGKVISQNWLARARKEELTFSPEAGWDDVKLKTFRRHIVELGKTGFTFIYDELEAEEPVTWSYLLHTVTNPMNVGREKDFVHVQATSKNGVSDAYLLGSDELKTDTTSQFFTPAVNWLRADDKGNFKKYPNHWHFTATSGKHKVYRFVTIINTHVNKTTPDKPFAVPQRLKDGSIKMGSWIIKANVSSEGKPSFDVRFPRPQYDAAVTYDGEVTIVREDGYETTLRDKLPELEI</sequence>
<feature type="domain" description="Heparinase II N-terminal" evidence="3">
    <location>
        <begin position="58"/>
        <end position="534"/>
    </location>
</feature>
<dbReference type="Gene3D" id="1.50.10.100">
    <property type="entry name" value="Chondroitin AC/alginate lyase"/>
    <property type="match status" value="1"/>
</dbReference>
<accession>B0NUJ8</accession>
<proteinExistence type="predicted"/>
<dbReference type="HOGENOM" id="CLU_016255_0_0_10"/>
<evidence type="ECO:0000256" key="1">
    <source>
        <dbReference type="ARBA" id="ARBA00004196"/>
    </source>
</evidence>
<organism evidence="4 5">
    <name type="scientific">Bacteroides stercoris ATCC 43183</name>
    <dbReference type="NCBI Taxonomy" id="449673"/>
    <lineage>
        <taxon>Bacteria</taxon>
        <taxon>Pseudomonadati</taxon>
        <taxon>Bacteroidota</taxon>
        <taxon>Bacteroidia</taxon>
        <taxon>Bacteroidales</taxon>
        <taxon>Bacteroidaceae</taxon>
        <taxon>Bacteroides</taxon>
    </lineage>
</organism>
<gene>
    <name evidence="4" type="ORF">BACSTE_03184</name>
</gene>
<dbReference type="SUPFAM" id="SSF48230">
    <property type="entry name" value="Chondroitin AC/alginate lyase"/>
    <property type="match status" value="1"/>
</dbReference>
<dbReference type="InterPro" id="IPR012480">
    <property type="entry name" value="Hepar_II_III_C"/>
</dbReference>
<dbReference type="AlphaFoldDB" id="B0NUJ8"/>
<dbReference type="GO" id="GO:0016829">
    <property type="term" value="F:lyase activity"/>
    <property type="evidence" value="ECO:0007669"/>
    <property type="project" value="InterPro"/>
</dbReference>
<name>B0NUJ8_BACSE</name>
<dbReference type="Pfam" id="PF16332">
    <property type="entry name" value="DUF4962"/>
    <property type="match status" value="1"/>
</dbReference>
<dbReference type="Proteomes" id="UP000004713">
    <property type="component" value="Unassembled WGS sequence"/>
</dbReference>
<feature type="domain" description="Heparinase II/III-like C-terminal" evidence="2">
    <location>
        <begin position="551"/>
        <end position="766"/>
    </location>
</feature>
<evidence type="ECO:0000313" key="4">
    <source>
        <dbReference type="EMBL" id="EDS14041.1"/>
    </source>
</evidence>
<dbReference type="InterPro" id="IPR008929">
    <property type="entry name" value="Chondroitin_lyas"/>
</dbReference>
<comment type="subcellular location">
    <subcellularLocation>
        <location evidence="1">Cell envelope</location>
    </subcellularLocation>
</comment>
<reference evidence="4 5" key="2">
    <citation type="submission" date="2007-11" db="EMBL/GenBank/DDBJ databases">
        <authorList>
            <person name="Fulton L."/>
            <person name="Clifton S."/>
            <person name="Fulton B."/>
            <person name="Xu J."/>
            <person name="Minx P."/>
            <person name="Pepin K.H."/>
            <person name="Johnson M."/>
            <person name="Thiruvilangam P."/>
            <person name="Bhonagiri V."/>
            <person name="Nash W.E."/>
            <person name="Mardis E.R."/>
            <person name="Wilson R.K."/>
        </authorList>
    </citation>
    <scope>NUCLEOTIDE SEQUENCE [LARGE SCALE GENOMIC DNA]</scope>
    <source>
        <strain evidence="4 5">ATCC 43183</strain>
    </source>
</reference>
<dbReference type="EMBL" id="ABFZ02000022">
    <property type="protein sequence ID" value="EDS14041.1"/>
    <property type="molecule type" value="Genomic_DNA"/>
</dbReference>
<reference evidence="4 5" key="1">
    <citation type="submission" date="2007-11" db="EMBL/GenBank/DDBJ databases">
        <title>Draft genome sequence of Bacteroides stercoris(ATCC 43183).</title>
        <authorList>
            <person name="Sudarsanam P."/>
            <person name="Ley R."/>
            <person name="Guruge J."/>
            <person name="Turnbaugh P.J."/>
            <person name="Mahowald M."/>
            <person name="Liep D."/>
            <person name="Gordon J."/>
        </authorList>
    </citation>
    <scope>NUCLEOTIDE SEQUENCE [LARGE SCALE GENOMIC DNA]</scope>
    <source>
        <strain evidence="4 5">ATCC 43183</strain>
    </source>
</reference>
<evidence type="ECO:0000313" key="5">
    <source>
        <dbReference type="Proteomes" id="UP000004713"/>
    </source>
</evidence>
<evidence type="ECO:0000259" key="2">
    <source>
        <dbReference type="Pfam" id="PF07940"/>
    </source>
</evidence>
<dbReference type="InterPro" id="IPR032518">
    <property type="entry name" value="HepII_N"/>
</dbReference>
<comment type="caution">
    <text evidence="4">The sequence shown here is derived from an EMBL/GenBank/DDBJ whole genome shotgun (WGS) entry which is preliminary data.</text>
</comment>
<dbReference type="GO" id="GO:0030313">
    <property type="term" value="C:cell envelope"/>
    <property type="evidence" value="ECO:0007669"/>
    <property type="project" value="UniProtKB-SubCell"/>
</dbReference>
<dbReference type="eggNOG" id="ENOG502ZAXA">
    <property type="taxonomic scope" value="Bacteria"/>
</dbReference>
<dbReference type="InterPro" id="IPR013783">
    <property type="entry name" value="Ig-like_fold"/>
</dbReference>
<protein>
    <submittedName>
        <fullName evidence="4">Uncharacterized protein</fullName>
    </submittedName>
</protein>
<dbReference type="Gene3D" id="2.60.40.10">
    <property type="entry name" value="Immunoglobulins"/>
    <property type="match status" value="1"/>
</dbReference>
<dbReference type="CAZy" id="PL15">
    <property type="family name" value="Polysaccharide Lyase Family 15"/>
</dbReference>